<reference evidence="3 4" key="1">
    <citation type="journal article" date="2014" name="Int. J. Syst. Evol. Microbiol.">
        <title>Complete genome sequence of Corynebacterium casei LMG S-19264T (=DSM 44701T), isolated from a smear-ripened cheese.</title>
        <authorList>
            <consortium name="US DOE Joint Genome Institute (JGI-PGF)"/>
            <person name="Walter F."/>
            <person name="Albersmeier A."/>
            <person name="Kalinowski J."/>
            <person name="Ruckert C."/>
        </authorList>
    </citation>
    <scope>NUCLEOTIDE SEQUENCE [LARGE SCALE GENOMIC DNA]</scope>
    <source>
        <strain evidence="3 4">CGMCC 1.15286</strain>
    </source>
</reference>
<dbReference type="InterPro" id="IPR036412">
    <property type="entry name" value="HAD-like_sf"/>
</dbReference>
<dbReference type="PANTHER" id="PTHR46470">
    <property type="entry name" value="N-ACYLNEURAMINATE-9-PHOSPHATASE"/>
    <property type="match status" value="1"/>
</dbReference>
<dbReference type="AlphaFoldDB" id="A0A917GPK1"/>
<evidence type="ECO:0000256" key="1">
    <source>
        <dbReference type="ARBA" id="ARBA00022801"/>
    </source>
</evidence>
<dbReference type="InterPro" id="IPR023214">
    <property type="entry name" value="HAD_sf"/>
</dbReference>
<evidence type="ECO:0000313" key="4">
    <source>
        <dbReference type="Proteomes" id="UP000600247"/>
    </source>
</evidence>
<dbReference type="EMBL" id="BMHY01000001">
    <property type="protein sequence ID" value="GGG53584.1"/>
    <property type="molecule type" value="Genomic_DNA"/>
</dbReference>
<keyword evidence="2" id="KW-0460">Magnesium</keyword>
<dbReference type="Gene3D" id="3.40.50.1000">
    <property type="entry name" value="HAD superfamily/HAD-like"/>
    <property type="match status" value="1"/>
</dbReference>
<dbReference type="InterPro" id="IPR051400">
    <property type="entry name" value="HAD-like_hydrolase"/>
</dbReference>
<evidence type="ECO:0000256" key="2">
    <source>
        <dbReference type="ARBA" id="ARBA00022842"/>
    </source>
</evidence>
<dbReference type="Pfam" id="PF13242">
    <property type="entry name" value="Hydrolase_like"/>
    <property type="match status" value="1"/>
</dbReference>
<protein>
    <recommendedName>
        <fullName evidence="5">HAD family hydrolase</fullName>
    </recommendedName>
</protein>
<name>A0A917GPK1_9BACL</name>
<evidence type="ECO:0008006" key="5">
    <source>
        <dbReference type="Google" id="ProtNLM"/>
    </source>
</evidence>
<proteinExistence type="predicted"/>
<evidence type="ECO:0000313" key="3">
    <source>
        <dbReference type="EMBL" id="GGG53584.1"/>
    </source>
</evidence>
<dbReference type="SUPFAM" id="SSF56784">
    <property type="entry name" value="HAD-like"/>
    <property type="match status" value="1"/>
</dbReference>
<organism evidence="3 4">
    <name type="scientific">Paenibacillus radicis</name>
    <name type="common">ex Gao et al. 2016</name>
    <dbReference type="NCBI Taxonomy" id="1737354"/>
    <lineage>
        <taxon>Bacteria</taxon>
        <taxon>Bacillati</taxon>
        <taxon>Bacillota</taxon>
        <taxon>Bacilli</taxon>
        <taxon>Bacillales</taxon>
        <taxon>Paenibacillaceae</taxon>
        <taxon>Paenibacillus</taxon>
    </lineage>
</organism>
<dbReference type="Proteomes" id="UP000600247">
    <property type="component" value="Unassembled WGS sequence"/>
</dbReference>
<accession>A0A917GPK1</accession>
<dbReference type="GO" id="GO:0016787">
    <property type="term" value="F:hydrolase activity"/>
    <property type="evidence" value="ECO:0007669"/>
    <property type="project" value="UniProtKB-KW"/>
</dbReference>
<sequence length="62" mass="6687">MEHGLNPAEVLHVGDSLISDVSGAQQAGIKVAWINRNHKPLPSNCSPDYIVKSLEELLPILA</sequence>
<comment type="caution">
    <text evidence="3">The sequence shown here is derived from an EMBL/GenBank/DDBJ whole genome shotgun (WGS) entry which is preliminary data.</text>
</comment>
<gene>
    <name evidence="3" type="ORF">GCM10010918_02870</name>
</gene>
<keyword evidence="1" id="KW-0378">Hydrolase</keyword>
<keyword evidence="4" id="KW-1185">Reference proteome</keyword>